<organism evidence="1">
    <name type="scientific">Arundo donax</name>
    <name type="common">Giant reed</name>
    <name type="synonym">Donax arundinaceus</name>
    <dbReference type="NCBI Taxonomy" id="35708"/>
    <lineage>
        <taxon>Eukaryota</taxon>
        <taxon>Viridiplantae</taxon>
        <taxon>Streptophyta</taxon>
        <taxon>Embryophyta</taxon>
        <taxon>Tracheophyta</taxon>
        <taxon>Spermatophyta</taxon>
        <taxon>Magnoliopsida</taxon>
        <taxon>Liliopsida</taxon>
        <taxon>Poales</taxon>
        <taxon>Poaceae</taxon>
        <taxon>PACMAD clade</taxon>
        <taxon>Arundinoideae</taxon>
        <taxon>Arundineae</taxon>
        <taxon>Arundo</taxon>
    </lineage>
</organism>
<reference evidence="1" key="1">
    <citation type="submission" date="2014-09" db="EMBL/GenBank/DDBJ databases">
        <authorList>
            <person name="Magalhaes I.L.F."/>
            <person name="Oliveira U."/>
            <person name="Santos F.R."/>
            <person name="Vidigal T.H.D.A."/>
            <person name="Brescovit A.D."/>
            <person name="Santos A.J."/>
        </authorList>
    </citation>
    <scope>NUCLEOTIDE SEQUENCE</scope>
    <source>
        <tissue evidence="1">Shoot tissue taken approximately 20 cm above the soil surface</tissue>
    </source>
</reference>
<dbReference type="EMBL" id="GBRH01165774">
    <property type="protein sequence ID" value="JAE32122.1"/>
    <property type="molecule type" value="Transcribed_RNA"/>
</dbReference>
<evidence type="ECO:0000313" key="1">
    <source>
        <dbReference type="EMBL" id="JAE32122.1"/>
    </source>
</evidence>
<proteinExistence type="predicted"/>
<dbReference type="AlphaFoldDB" id="A0A0A9H5X7"/>
<protein>
    <submittedName>
        <fullName evidence="1">Uncharacterized protein</fullName>
    </submittedName>
</protein>
<sequence length="58" mass="6798">MFFKKNLVKYGYISIRRINMRYLALRSASFSALKWRLVNVFLCITVLSYDSQGSTILT</sequence>
<reference evidence="1" key="2">
    <citation type="journal article" date="2015" name="Data Brief">
        <title>Shoot transcriptome of the giant reed, Arundo donax.</title>
        <authorList>
            <person name="Barrero R.A."/>
            <person name="Guerrero F.D."/>
            <person name="Moolhuijzen P."/>
            <person name="Goolsby J.A."/>
            <person name="Tidwell J."/>
            <person name="Bellgard S.E."/>
            <person name="Bellgard M.I."/>
        </authorList>
    </citation>
    <scope>NUCLEOTIDE SEQUENCE</scope>
    <source>
        <tissue evidence="1">Shoot tissue taken approximately 20 cm above the soil surface</tissue>
    </source>
</reference>
<name>A0A0A9H5X7_ARUDO</name>
<accession>A0A0A9H5X7</accession>